<dbReference type="AlphaFoldDB" id="A0A1B6NSD1"/>
<feature type="transmembrane region" description="Helical" evidence="5">
    <location>
        <begin position="53"/>
        <end position="73"/>
    </location>
</feature>
<name>A0A1B6NSD1_9ZZZZ</name>
<sequence length="143" mass="15499">MTGYFLYAFIYLVAAVIAVPIAKRLGLGSVLGYLIAGLVIGPIFGLVGDETVAIQHFAEFGVVMMLFLVGLELEPRSLWAMKSKLMGLGGLQLALTTALITGVAILLDQPFSIALTIGLYSPFLQPHCFTNVARKRAAKNRRW</sequence>
<dbReference type="Gene3D" id="1.20.1530.20">
    <property type="match status" value="1"/>
</dbReference>
<dbReference type="Pfam" id="PF00999">
    <property type="entry name" value="Na_H_Exchanger"/>
    <property type="match status" value="1"/>
</dbReference>
<dbReference type="GO" id="GO:0005886">
    <property type="term" value="C:plasma membrane"/>
    <property type="evidence" value="ECO:0007669"/>
    <property type="project" value="TreeGrafter"/>
</dbReference>
<evidence type="ECO:0000313" key="7">
    <source>
        <dbReference type="EMBL" id="KTF06283.1"/>
    </source>
</evidence>
<dbReference type="InterPro" id="IPR038770">
    <property type="entry name" value="Na+/solute_symporter_sf"/>
</dbReference>
<organism evidence="7">
    <name type="scientific">marine sediment metagenome</name>
    <dbReference type="NCBI Taxonomy" id="412755"/>
    <lineage>
        <taxon>unclassified sequences</taxon>
        <taxon>metagenomes</taxon>
        <taxon>ecological metagenomes</taxon>
    </lineage>
</organism>
<dbReference type="PANTHER" id="PTHR46157">
    <property type="entry name" value="K(+) EFFLUX ANTIPORTER 3, CHLOROPLASTIC"/>
    <property type="match status" value="1"/>
</dbReference>
<accession>A0A1B6NSD1</accession>
<reference evidence="7" key="1">
    <citation type="submission" date="2013-11" db="EMBL/GenBank/DDBJ databases">
        <title>Microbial diversity, functional groups and degradation webs in Northern and Southern Mediterranean and Red Sea marine crude oil polluted sites.</title>
        <authorList>
            <person name="Daffonchio D."/>
            <person name="Mapelli F."/>
            <person name="Ferrer M."/>
            <person name="Richter M."/>
            <person name="Cherif A."/>
            <person name="Malkawi H.I."/>
            <person name="Yakimov M.M."/>
            <person name="Abdel-Fattah Y.R."/>
            <person name="Blaghen M."/>
            <person name="Golyshin P.N."/>
            <person name="Kalogerakis N."/>
            <person name="Boon N."/>
            <person name="Magagnini M."/>
            <person name="Fava F."/>
        </authorList>
    </citation>
    <scope>NUCLEOTIDE SEQUENCE</scope>
</reference>
<feature type="transmembrane region" description="Helical" evidence="5">
    <location>
        <begin position="30"/>
        <end position="47"/>
    </location>
</feature>
<gene>
    <name evidence="7" type="ORF">MGSAQ_002221</name>
</gene>
<evidence type="ECO:0000256" key="5">
    <source>
        <dbReference type="SAM" id="Phobius"/>
    </source>
</evidence>
<feature type="domain" description="Cation/H+ exchanger transmembrane" evidence="6">
    <location>
        <begin position="14"/>
        <end position="118"/>
    </location>
</feature>
<evidence type="ECO:0000256" key="3">
    <source>
        <dbReference type="ARBA" id="ARBA00022989"/>
    </source>
</evidence>
<keyword evidence="3 5" id="KW-1133">Transmembrane helix</keyword>
<proteinExistence type="predicted"/>
<dbReference type="PANTHER" id="PTHR46157:SF4">
    <property type="entry name" value="K(+) EFFLUX ANTIPORTER 3, CHLOROPLASTIC"/>
    <property type="match status" value="1"/>
</dbReference>
<evidence type="ECO:0000256" key="4">
    <source>
        <dbReference type="ARBA" id="ARBA00023136"/>
    </source>
</evidence>
<comment type="caution">
    <text evidence="7">The sequence shown here is derived from an EMBL/GenBank/DDBJ whole genome shotgun (WGS) entry which is preliminary data.</text>
</comment>
<evidence type="ECO:0000256" key="1">
    <source>
        <dbReference type="ARBA" id="ARBA00004141"/>
    </source>
</evidence>
<dbReference type="InterPro" id="IPR006153">
    <property type="entry name" value="Cation/H_exchanger_TM"/>
</dbReference>
<evidence type="ECO:0000259" key="6">
    <source>
        <dbReference type="Pfam" id="PF00999"/>
    </source>
</evidence>
<feature type="transmembrane region" description="Helical" evidence="5">
    <location>
        <begin position="6"/>
        <end position="23"/>
    </location>
</feature>
<protein>
    <submittedName>
        <fullName evidence="7">TrkA family protein</fullName>
    </submittedName>
</protein>
<evidence type="ECO:0000256" key="2">
    <source>
        <dbReference type="ARBA" id="ARBA00022692"/>
    </source>
</evidence>
<dbReference type="GO" id="GO:1902600">
    <property type="term" value="P:proton transmembrane transport"/>
    <property type="evidence" value="ECO:0007669"/>
    <property type="project" value="InterPro"/>
</dbReference>
<comment type="subcellular location">
    <subcellularLocation>
        <location evidence="1">Membrane</location>
        <topology evidence="1">Multi-pass membrane protein</topology>
    </subcellularLocation>
</comment>
<keyword evidence="2 5" id="KW-0812">Transmembrane</keyword>
<feature type="transmembrane region" description="Helical" evidence="5">
    <location>
        <begin position="113"/>
        <end position="133"/>
    </location>
</feature>
<dbReference type="GO" id="GO:0015297">
    <property type="term" value="F:antiporter activity"/>
    <property type="evidence" value="ECO:0007669"/>
    <property type="project" value="InterPro"/>
</dbReference>
<keyword evidence="4 5" id="KW-0472">Membrane</keyword>
<dbReference type="EMBL" id="AYSL01001250">
    <property type="protein sequence ID" value="KTF06283.1"/>
    <property type="molecule type" value="Genomic_DNA"/>
</dbReference>
<feature type="transmembrane region" description="Helical" evidence="5">
    <location>
        <begin position="85"/>
        <end position="107"/>
    </location>
</feature>